<dbReference type="EMBL" id="KV417708">
    <property type="protein sequence ID" value="KZP09060.1"/>
    <property type="molecule type" value="Genomic_DNA"/>
</dbReference>
<protein>
    <recommendedName>
        <fullName evidence="1">CxC6 like cysteine cluster associated with KDZ domain-containing protein</fullName>
    </recommendedName>
</protein>
<dbReference type="STRING" id="436010.A0A165XZT2"/>
<evidence type="ECO:0000313" key="2">
    <source>
        <dbReference type="EMBL" id="KZP09060.1"/>
    </source>
</evidence>
<dbReference type="Proteomes" id="UP000076532">
    <property type="component" value="Unassembled WGS sequence"/>
</dbReference>
<evidence type="ECO:0000313" key="3">
    <source>
        <dbReference type="Proteomes" id="UP000076532"/>
    </source>
</evidence>
<reference evidence="2 3" key="1">
    <citation type="journal article" date="2016" name="Mol. Biol. Evol.">
        <title>Comparative Genomics of Early-Diverging Mushroom-Forming Fungi Provides Insights into the Origins of Lignocellulose Decay Capabilities.</title>
        <authorList>
            <person name="Nagy L.G."/>
            <person name="Riley R."/>
            <person name="Tritt A."/>
            <person name="Adam C."/>
            <person name="Daum C."/>
            <person name="Floudas D."/>
            <person name="Sun H."/>
            <person name="Yadav J.S."/>
            <person name="Pangilinan J."/>
            <person name="Larsson K.H."/>
            <person name="Matsuura K."/>
            <person name="Barry K."/>
            <person name="Labutti K."/>
            <person name="Kuo R."/>
            <person name="Ohm R.A."/>
            <person name="Bhattacharya S.S."/>
            <person name="Shirouzu T."/>
            <person name="Yoshinaga Y."/>
            <person name="Martin F.M."/>
            <person name="Grigoriev I.V."/>
            <person name="Hibbett D.S."/>
        </authorList>
    </citation>
    <scope>NUCLEOTIDE SEQUENCE [LARGE SCALE GENOMIC DNA]</scope>
    <source>
        <strain evidence="2 3">CBS 109695</strain>
    </source>
</reference>
<feature type="domain" description="CxC6 like cysteine cluster associated with KDZ" evidence="1">
    <location>
        <begin position="2"/>
        <end position="66"/>
    </location>
</feature>
<dbReference type="OrthoDB" id="3055037at2759"/>
<organism evidence="2 3">
    <name type="scientific">Athelia psychrophila</name>
    <dbReference type="NCBI Taxonomy" id="1759441"/>
    <lineage>
        <taxon>Eukaryota</taxon>
        <taxon>Fungi</taxon>
        <taxon>Dikarya</taxon>
        <taxon>Basidiomycota</taxon>
        <taxon>Agaricomycotina</taxon>
        <taxon>Agaricomycetes</taxon>
        <taxon>Agaricomycetidae</taxon>
        <taxon>Atheliales</taxon>
        <taxon>Atheliaceae</taxon>
        <taxon>Athelia</taxon>
    </lineage>
</organism>
<evidence type="ECO:0000259" key="1">
    <source>
        <dbReference type="Pfam" id="PF18721"/>
    </source>
</evidence>
<dbReference type="Pfam" id="PF18721">
    <property type="entry name" value="CxC6"/>
    <property type="match status" value="1"/>
</dbReference>
<proteinExistence type="predicted"/>
<keyword evidence="3" id="KW-1185">Reference proteome</keyword>
<dbReference type="AlphaFoldDB" id="A0A165XZT2"/>
<feature type="non-terminal residue" evidence="2">
    <location>
        <position position="79"/>
    </location>
</feature>
<sequence length="79" mass="8716">MVSDGVTLGHPCCSVHDCKVPLRLQCNHHCKIHQDKNTMCAIIGCSNCAVPKDSTCTEADHRKLEMQGVEAHTAIFKLR</sequence>
<name>A0A165XZT2_9AGAM</name>
<gene>
    <name evidence="2" type="ORF">FIBSPDRAFT_668103</name>
</gene>
<accession>A0A165XZT2</accession>
<dbReference type="InterPro" id="IPR040898">
    <property type="entry name" value="CxC6"/>
</dbReference>